<feature type="transmembrane region" description="Helical" evidence="6">
    <location>
        <begin position="216"/>
        <end position="240"/>
    </location>
</feature>
<dbReference type="Pfam" id="PF00001">
    <property type="entry name" value="7tm_1"/>
    <property type="match status" value="1"/>
</dbReference>
<comment type="subcellular location">
    <subcellularLocation>
        <location evidence="1">Membrane</location>
    </subcellularLocation>
</comment>
<feature type="transmembrane region" description="Helical" evidence="6">
    <location>
        <begin position="157"/>
        <end position="181"/>
    </location>
</feature>
<dbReference type="GO" id="GO:0016020">
    <property type="term" value="C:membrane"/>
    <property type="evidence" value="ECO:0007669"/>
    <property type="project" value="UniProtKB-SubCell"/>
</dbReference>
<reference evidence="8 9" key="1">
    <citation type="journal article" date="2021" name="Elife">
        <title>Chloroplast acquisition without the gene transfer in kleptoplastic sea slugs, Plakobranchus ocellatus.</title>
        <authorList>
            <person name="Maeda T."/>
            <person name="Takahashi S."/>
            <person name="Yoshida T."/>
            <person name="Shimamura S."/>
            <person name="Takaki Y."/>
            <person name="Nagai Y."/>
            <person name="Toyoda A."/>
            <person name="Suzuki Y."/>
            <person name="Arimoto A."/>
            <person name="Ishii H."/>
            <person name="Satoh N."/>
            <person name="Nishiyama T."/>
            <person name="Hasebe M."/>
            <person name="Maruyama T."/>
            <person name="Minagawa J."/>
            <person name="Obokata J."/>
            <person name="Shigenobu S."/>
        </authorList>
    </citation>
    <scope>NUCLEOTIDE SEQUENCE [LARGE SCALE GENOMIC DNA]</scope>
</reference>
<evidence type="ECO:0000256" key="2">
    <source>
        <dbReference type="ARBA" id="ARBA00022692"/>
    </source>
</evidence>
<feature type="transmembrane region" description="Helical" evidence="6">
    <location>
        <begin position="37"/>
        <end position="65"/>
    </location>
</feature>
<dbReference type="EMBL" id="BLXT01004632">
    <property type="protein sequence ID" value="GFO15978.1"/>
    <property type="molecule type" value="Genomic_DNA"/>
</dbReference>
<feature type="transmembrane region" description="Helical" evidence="6">
    <location>
        <begin position="71"/>
        <end position="93"/>
    </location>
</feature>
<evidence type="ECO:0000313" key="9">
    <source>
        <dbReference type="Proteomes" id="UP000735302"/>
    </source>
</evidence>
<feature type="region of interest" description="Disordered" evidence="5">
    <location>
        <begin position="298"/>
        <end position="317"/>
    </location>
</feature>
<feature type="transmembrane region" description="Helical" evidence="6">
    <location>
        <begin position="252"/>
        <end position="277"/>
    </location>
</feature>
<sequence>MRTVVFVSLEFVAVFLNIAFAFLAWTHNSVGAFLRWILMGLVFVNLLTNAQCMTLDLSMAAGIYLGWPVCITQFINAPFCIYATLTLVTIINIERIVAVKWPLQYPVYFTPNKAVATVFSVLTLAMGLSLLGLPDILHQYEMSSGICLPSDLYPKRYSLILISAICTFLLVVVVASFLLNVRLFMTFTHQKILRLANVSTEGASKLKRRAIVASRIACASAFFYSWTIGFLVSFLFWVMFTNCDDVCLSEGKFAYAAAIAQLLVTMQDPLIFFISIAKWPSLSWFLWRLCRIQTNQVTPSSTEDQPSPQVEIEPVPDVPLPRPQLILNVQKLTTRLESRDATA</sequence>
<organism evidence="8 9">
    <name type="scientific">Plakobranchus ocellatus</name>
    <dbReference type="NCBI Taxonomy" id="259542"/>
    <lineage>
        <taxon>Eukaryota</taxon>
        <taxon>Metazoa</taxon>
        <taxon>Spiralia</taxon>
        <taxon>Lophotrochozoa</taxon>
        <taxon>Mollusca</taxon>
        <taxon>Gastropoda</taxon>
        <taxon>Heterobranchia</taxon>
        <taxon>Euthyneura</taxon>
        <taxon>Panpulmonata</taxon>
        <taxon>Sacoglossa</taxon>
        <taxon>Placobranchoidea</taxon>
        <taxon>Plakobranchidae</taxon>
        <taxon>Plakobranchus</taxon>
    </lineage>
</organism>
<keyword evidence="3 6" id="KW-1133">Transmembrane helix</keyword>
<dbReference type="InterPro" id="IPR000276">
    <property type="entry name" value="GPCR_Rhodpsn"/>
</dbReference>
<feature type="compositionally biased region" description="Polar residues" evidence="5">
    <location>
        <begin position="298"/>
        <end position="308"/>
    </location>
</feature>
<evidence type="ECO:0000259" key="7">
    <source>
        <dbReference type="PROSITE" id="PS50262"/>
    </source>
</evidence>
<keyword evidence="9" id="KW-1185">Reference proteome</keyword>
<dbReference type="SUPFAM" id="SSF81321">
    <property type="entry name" value="Family A G protein-coupled receptor-like"/>
    <property type="match status" value="1"/>
</dbReference>
<dbReference type="PROSITE" id="PS50262">
    <property type="entry name" value="G_PROTEIN_RECEP_F1_2"/>
    <property type="match status" value="1"/>
</dbReference>
<feature type="domain" description="G-protein coupled receptors family 1 profile" evidence="7">
    <location>
        <begin position="16"/>
        <end position="272"/>
    </location>
</feature>
<keyword evidence="4 6" id="KW-0472">Membrane</keyword>
<dbReference type="Proteomes" id="UP000735302">
    <property type="component" value="Unassembled WGS sequence"/>
</dbReference>
<evidence type="ECO:0000256" key="4">
    <source>
        <dbReference type="ARBA" id="ARBA00023136"/>
    </source>
</evidence>
<accession>A0AAV4B9Z4</accession>
<gene>
    <name evidence="8" type="ORF">PoB_004248300</name>
</gene>
<dbReference type="CDD" id="cd00637">
    <property type="entry name" value="7tm_classA_rhodopsin-like"/>
    <property type="match status" value="1"/>
</dbReference>
<evidence type="ECO:0000256" key="6">
    <source>
        <dbReference type="SAM" id="Phobius"/>
    </source>
</evidence>
<evidence type="ECO:0000256" key="5">
    <source>
        <dbReference type="SAM" id="MobiDB-lite"/>
    </source>
</evidence>
<evidence type="ECO:0000256" key="1">
    <source>
        <dbReference type="ARBA" id="ARBA00004370"/>
    </source>
</evidence>
<proteinExistence type="predicted"/>
<dbReference type="Gene3D" id="1.20.1070.10">
    <property type="entry name" value="Rhodopsin 7-helix transmembrane proteins"/>
    <property type="match status" value="1"/>
</dbReference>
<dbReference type="GO" id="GO:0004930">
    <property type="term" value="F:G protein-coupled receptor activity"/>
    <property type="evidence" value="ECO:0007669"/>
    <property type="project" value="InterPro"/>
</dbReference>
<protein>
    <recommendedName>
        <fullName evidence="7">G-protein coupled receptors family 1 profile domain-containing protein</fullName>
    </recommendedName>
</protein>
<evidence type="ECO:0000313" key="8">
    <source>
        <dbReference type="EMBL" id="GFO15978.1"/>
    </source>
</evidence>
<evidence type="ECO:0000256" key="3">
    <source>
        <dbReference type="ARBA" id="ARBA00022989"/>
    </source>
</evidence>
<comment type="caution">
    <text evidence="8">The sequence shown here is derived from an EMBL/GenBank/DDBJ whole genome shotgun (WGS) entry which is preliminary data.</text>
</comment>
<dbReference type="AlphaFoldDB" id="A0AAV4B9Z4"/>
<dbReference type="InterPro" id="IPR017452">
    <property type="entry name" value="GPCR_Rhodpsn_7TM"/>
</dbReference>
<keyword evidence="2 6" id="KW-0812">Transmembrane</keyword>
<feature type="transmembrane region" description="Helical" evidence="6">
    <location>
        <begin position="6"/>
        <end position="25"/>
    </location>
</feature>
<name>A0AAV4B9Z4_9GAST</name>
<feature type="transmembrane region" description="Helical" evidence="6">
    <location>
        <begin position="114"/>
        <end position="137"/>
    </location>
</feature>